<evidence type="ECO:0000256" key="1">
    <source>
        <dbReference type="ARBA" id="ARBA00006484"/>
    </source>
</evidence>
<evidence type="ECO:0000256" key="2">
    <source>
        <dbReference type="ARBA" id="ARBA00023002"/>
    </source>
</evidence>
<keyword evidence="4" id="KW-1185">Reference proteome</keyword>
<dbReference type="AlphaFoldDB" id="A0A3E1K9X0"/>
<dbReference type="NCBIfam" id="NF006693">
    <property type="entry name" value="PRK09242.1"/>
    <property type="match status" value="1"/>
</dbReference>
<protein>
    <submittedName>
        <fullName evidence="3">SDR family oxidoreductase</fullName>
    </submittedName>
</protein>
<accession>A0A3E1K9X0</accession>
<gene>
    <name evidence="3" type="ORF">DZC52_05650</name>
</gene>
<dbReference type="InterPro" id="IPR002347">
    <property type="entry name" value="SDR_fam"/>
</dbReference>
<dbReference type="NCBIfam" id="NF005559">
    <property type="entry name" value="PRK07231.1"/>
    <property type="match status" value="1"/>
</dbReference>
<dbReference type="FunFam" id="3.40.50.720:FF:000084">
    <property type="entry name" value="Short-chain dehydrogenase reductase"/>
    <property type="match status" value="1"/>
</dbReference>
<dbReference type="PRINTS" id="PR00081">
    <property type="entry name" value="GDHRDH"/>
</dbReference>
<dbReference type="PANTHER" id="PTHR42898:SF6">
    <property type="entry name" value="NADP-DEPENDENT MANNITOL DEHYDROGENASE"/>
    <property type="match status" value="1"/>
</dbReference>
<dbReference type="PANTHER" id="PTHR42898">
    <property type="entry name" value="TROPINONE REDUCTASE"/>
    <property type="match status" value="1"/>
</dbReference>
<dbReference type="EMBL" id="QUZK01000023">
    <property type="protein sequence ID" value="RFF31074.1"/>
    <property type="molecule type" value="Genomic_DNA"/>
</dbReference>
<organism evidence="3 4">
    <name type="scientific">Wenzhouxiangella sediminis</name>
    <dbReference type="NCBI Taxonomy" id="1792836"/>
    <lineage>
        <taxon>Bacteria</taxon>
        <taxon>Pseudomonadati</taxon>
        <taxon>Pseudomonadota</taxon>
        <taxon>Gammaproteobacteria</taxon>
        <taxon>Chromatiales</taxon>
        <taxon>Wenzhouxiangellaceae</taxon>
        <taxon>Wenzhouxiangella</taxon>
    </lineage>
</organism>
<evidence type="ECO:0000313" key="4">
    <source>
        <dbReference type="Proteomes" id="UP000260351"/>
    </source>
</evidence>
<sequence>MHKPTDNLWSLAGKHALVTGASRGIGLAITHALCQRGAEVWMAARGQERLAESADELASAGYRVHAVSADVTDPESRRRMLTAVDGALDILVNNAGYNIRKPALAYTEEELRGILDTNLVAAFELARAAHPRLKAAGSASLVNISSVAGLTHLRTGAPYAMSKAAMHQMTRNLAAEWAADGIRVNAVAPWYIETPLARQVLDDPEFLAEVLARTPLKRIGRPEEVAATVAFLCLPAAGYITGQTLAVDGGFSIFGF</sequence>
<dbReference type="GO" id="GO:0016491">
    <property type="term" value="F:oxidoreductase activity"/>
    <property type="evidence" value="ECO:0007669"/>
    <property type="project" value="UniProtKB-KW"/>
</dbReference>
<dbReference type="Pfam" id="PF13561">
    <property type="entry name" value="adh_short_C2"/>
    <property type="match status" value="1"/>
</dbReference>
<dbReference type="InterPro" id="IPR036291">
    <property type="entry name" value="NAD(P)-bd_dom_sf"/>
</dbReference>
<proteinExistence type="inferred from homology"/>
<dbReference type="RefSeq" id="WP_116650153.1">
    <property type="nucleotide sequence ID" value="NZ_QUZK01000023.1"/>
</dbReference>
<name>A0A3E1K9X0_9GAMM</name>
<dbReference type="InterPro" id="IPR020904">
    <property type="entry name" value="Sc_DH/Rdtase_CS"/>
</dbReference>
<dbReference type="PROSITE" id="PS00061">
    <property type="entry name" value="ADH_SHORT"/>
    <property type="match status" value="1"/>
</dbReference>
<comment type="caution">
    <text evidence="3">The sequence shown here is derived from an EMBL/GenBank/DDBJ whole genome shotgun (WGS) entry which is preliminary data.</text>
</comment>
<dbReference type="PRINTS" id="PR00080">
    <property type="entry name" value="SDRFAMILY"/>
</dbReference>
<keyword evidence="2" id="KW-0560">Oxidoreductase</keyword>
<dbReference type="Gene3D" id="3.40.50.720">
    <property type="entry name" value="NAD(P)-binding Rossmann-like Domain"/>
    <property type="match status" value="1"/>
</dbReference>
<dbReference type="OrthoDB" id="9804774at2"/>
<reference evidence="3 4" key="1">
    <citation type="submission" date="2018-08" db="EMBL/GenBank/DDBJ databases">
        <title>Wenzhouxiangella salilacus sp. nov., a novel bacterium isolated from a saline lake in Xinjiang Province, China.</title>
        <authorList>
            <person name="Han S."/>
        </authorList>
    </citation>
    <scope>NUCLEOTIDE SEQUENCE [LARGE SCALE GENOMIC DNA]</scope>
    <source>
        <strain evidence="3 4">XDB06</strain>
    </source>
</reference>
<dbReference type="Proteomes" id="UP000260351">
    <property type="component" value="Unassembled WGS sequence"/>
</dbReference>
<comment type="similarity">
    <text evidence="1">Belongs to the short-chain dehydrogenases/reductases (SDR) family.</text>
</comment>
<dbReference type="InterPro" id="IPR045000">
    <property type="entry name" value="TR"/>
</dbReference>
<dbReference type="SUPFAM" id="SSF51735">
    <property type="entry name" value="NAD(P)-binding Rossmann-fold domains"/>
    <property type="match status" value="1"/>
</dbReference>
<evidence type="ECO:0000313" key="3">
    <source>
        <dbReference type="EMBL" id="RFF31074.1"/>
    </source>
</evidence>